<protein>
    <recommendedName>
        <fullName evidence="1">DUF5615 domain-containing protein</fullName>
    </recommendedName>
</protein>
<organism evidence="2 3">
    <name type="scientific">Adonisia turfae CCMR0081</name>
    <dbReference type="NCBI Taxonomy" id="2292702"/>
    <lineage>
        <taxon>Bacteria</taxon>
        <taxon>Bacillati</taxon>
        <taxon>Cyanobacteriota</taxon>
        <taxon>Adonisia</taxon>
        <taxon>Adonisia turfae</taxon>
    </lineage>
</organism>
<evidence type="ECO:0000313" key="3">
    <source>
        <dbReference type="Proteomes" id="UP000481033"/>
    </source>
</evidence>
<name>A0A6M0RFY3_9CYAN</name>
<comment type="caution">
    <text evidence="2">The sequence shown here is derived from an EMBL/GenBank/DDBJ whole genome shotgun (WGS) entry which is preliminary data.</text>
</comment>
<accession>A0A6M0RFY3</accession>
<sequence>MVDLYSNENFPIDMVVLLRNLGYDVLTSYDADQANQGIPDADVLTYATKNNRQSCNGTIKNACSSFHTVAIYCKTMQRLIKFGLAALGVATASGFSTQAQAGVIFDNGVLGDNGFLDRGSVTNALISDFNFGVSAADDFRLSDGNNIITDIHWFGTYNEIPEVDNFTIEIYEEDAAPGPTPFFSLNLGDVGRQQETDLLCCGLNGLDPVFKYSARIPALELTPNDTYWLSIRNVNWAWSSPFGIPGNAHSRRDGKEWVNSGSEAAFFLTDDFVEDGPTSVPEPLGLVGMTILPLLGLSLKRQK</sequence>
<dbReference type="AlphaFoldDB" id="A0A6M0RFY3"/>
<proteinExistence type="predicted"/>
<gene>
    <name evidence="2" type="ORF">DXZ20_03715</name>
</gene>
<reference evidence="2 3" key="1">
    <citation type="journal article" date="2020" name="Microb. Ecol.">
        <title>Ecogenomics of the Marine Benthic Filamentous Cyanobacterium Adonisia.</title>
        <authorList>
            <person name="Walter J.M."/>
            <person name="Coutinho F.H."/>
            <person name="Leomil L."/>
            <person name="Hargreaves P.I."/>
            <person name="Campeao M.E."/>
            <person name="Vieira V.V."/>
            <person name="Silva B.S."/>
            <person name="Fistarol G.O."/>
            <person name="Salomon P.S."/>
            <person name="Sawabe T."/>
            <person name="Mino S."/>
            <person name="Hosokawa M."/>
            <person name="Miyashita H."/>
            <person name="Maruyama F."/>
            <person name="van Verk M.C."/>
            <person name="Dutilh B.E."/>
            <person name="Thompson C.C."/>
            <person name="Thompson F.L."/>
        </authorList>
    </citation>
    <scope>NUCLEOTIDE SEQUENCE [LARGE SCALE GENOMIC DNA]</scope>
    <source>
        <strain evidence="2 3">CCMR0081</strain>
    </source>
</reference>
<evidence type="ECO:0000313" key="2">
    <source>
        <dbReference type="EMBL" id="NEZ54810.1"/>
    </source>
</evidence>
<evidence type="ECO:0000259" key="1">
    <source>
        <dbReference type="Pfam" id="PF18480"/>
    </source>
</evidence>
<dbReference type="RefSeq" id="WP_431732064.1">
    <property type="nucleotide sequence ID" value="NZ_QXHD01000003.1"/>
</dbReference>
<dbReference type="EMBL" id="QXHD01000003">
    <property type="protein sequence ID" value="NEZ54810.1"/>
    <property type="molecule type" value="Genomic_DNA"/>
</dbReference>
<keyword evidence="3" id="KW-1185">Reference proteome</keyword>
<dbReference type="Proteomes" id="UP000481033">
    <property type="component" value="Unassembled WGS sequence"/>
</dbReference>
<feature type="domain" description="DUF5615" evidence="1">
    <location>
        <begin position="4"/>
        <end position="52"/>
    </location>
</feature>
<dbReference type="Pfam" id="PF18480">
    <property type="entry name" value="DUF5615"/>
    <property type="match status" value="1"/>
</dbReference>
<dbReference type="InterPro" id="IPR041049">
    <property type="entry name" value="DUF5615"/>
</dbReference>